<organism evidence="1">
    <name type="scientific">marine metagenome</name>
    <dbReference type="NCBI Taxonomy" id="408172"/>
    <lineage>
        <taxon>unclassified sequences</taxon>
        <taxon>metagenomes</taxon>
        <taxon>ecological metagenomes</taxon>
    </lineage>
</organism>
<reference evidence="1" key="1">
    <citation type="submission" date="2018-05" db="EMBL/GenBank/DDBJ databases">
        <authorList>
            <person name="Lanie J.A."/>
            <person name="Ng W.-L."/>
            <person name="Kazmierczak K.M."/>
            <person name="Andrzejewski T.M."/>
            <person name="Davidsen T.M."/>
            <person name="Wayne K.J."/>
            <person name="Tettelin H."/>
            <person name="Glass J.I."/>
            <person name="Rusch D."/>
            <person name="Podicherti R."/>
            <person name="Tsui H.-C.T."/>
            <person name="Winkler M.E."/>
        </authorList>
    </citation>
    <scope>NUCLEOTIDE SEQUENCE</scope>
</reference>
<dbReference type="EMBL" id="UINC01220580">
    <property type="protein sequence ID" value="SVE48563.1"/>
    <property type="molecule type" value="Genomic_DNA"/>
</dbReference>
<name>A0A383DWD4_9ZZZZ</name>
<feature type="non-terminal residue" evidence="1">
    <location>
        <position position="23"/>
    </location>
</feature>
<protein>
    <submittedName>
        <fullName evidence="1">Uncharacterized protein</fullName>
    </submittedName>
</protein>
<accession>A0A383DWD4</accession>
<sequence>MTGNSTVKQKRIDGKIVVSSILT</sequence>
<proteinExistence type="predicted"/>
<dbReference type="AlphaFoldDB" id="A0A383DWD4"/>
<gene>
    <name evidence="1" type="ORF">METZ01_LOCUS501417</name>
</gene>
<evidence type="ECO:0000313" key="1">
    <source>
        <dbReference type="EMBL" id="SVE48563.1"/>
    </source>
</evidence>